<gene>
    <name evidence="2" type="ORF">KGD84_32495</name>
</gene>
<proteinExistence type="predicted"/>
<evidence type="ECO:0000313" key="3">
    <source>
        <dbReference type="Proteomes" id="UP000676079"/>
    </source>
</evidence>
<accession>A0A975KT01</accession>
<name>A0A975KT01_9ACTN</name>
<organism evidence="2 3">
    <name type="scientific">Nocardiopsis changdeensis</name>
    <dbReference type="NCBI Taxonomy" id="2831969"/>
    <lineage>
        <taxon>Bacteria</taxon>
        <taxon>Bacillati</taxon>
        <taxon>Actinomycetota</taxon>
        <taxon>Actinomycetes</taxon>
        <taxon>Streptosporangiales</taxon>
        <taxon>Nocardiopsidaceae</taxon>
        <taxon>Nocardiopsis</taxon>
    </lineage>
</organism>
<protein>
    <submittedName>
        <fullName evidence="2">Uncharacterized protein</fullName>
    </submittedName>
</protein>
<dbReference type="RefSeq" id="WP_220565999.1">
    <property type="nucleotide sequence ID" value="NZ_CP074136.1"/>
</dbReference>
<sequence>MSTTTPFPGWGDPAVLSEEADGPEDLAIRTWAERYIPPHSAEAFAEHAWSQWDEYEPDGSQTVGEFLCDLLRQWRGESGGYPPTPQG</sequence>
<evidence type="ECO:0000313" key="2">
    <source>
        <dbReference type="EMBL" id="QUX26420.1"/>
    </source>
</evidence>
<feature type="region of interest" description="Disordered" evidence="1">
    <location>
        <begin position="1"/>
        <end position="22"/>
    </location>
</feature>
<reference evidence="3" key="1">
    <citation type="submission" date="2021-05" db="EMBL/GenBank/DDBJ databases">
        <title>Direct Submission.</title>
        <authorList>
            <person name="Li K."/>
            <person name="Gao J."/>
        </authorList>
    </citation>
    <scope>NUCLEOTIDE SEQUENCE [LARGE SCALE GENOMIC DNA]</scope>
    <source>
        <strain evidence="3">Mg02</strain>
        <plasmid evidence="3">unnamed4</plasmid>
    </source>
</reference>
<keyword evidence="3" id="KW-1185">Reference proteome</keyword>
<dbReference type="EMBL" id="CP074136">
    <property type="protein sequence ID" value="QUX26420.1"/>
    <property type="molecule type" value="Genomic_DNA"/>
</dbReference>
<evidence type="ECO:0000256" key="1">
    <source>
        <dbReference type="SAM" id="MobiDB-lite"/>
    </source>
</evidence>
<keyword evidence="2" id="KW-0614">Plasmid</keyword>
<geneLocation type="plasmid" evidence="2 3">
    <name>unnamed4</name>
</geneLocation>
<dbReference type="Proteomes" id="UP000676079">
    <property type="component" value="Plasmid unnamed4"/>
</dbReference>